<keyword evidence="2" id="KW-1185">Reference proteome</keyword>
<protein>
    <submittedName>
        <fullName evidence="1">Uncharacterized protein</fullName>
    </submittedName>
</protein>
<evidence type="ECO:0000313" key="1">
    <source>
        <dbReference type="EMBL" id="MED6159329.1"/>
    </source>
</evidence>
<gene>
    <name evidence="1" type="ORF">PIB30_117503</name>
</gene>
<name>A0ABU6UEN3_9FABA</name>
<comment type="caution">
    <text evidence="1">The sequence shown here is derived from an EMBL/GenBank/DDBJ whole genome shotgun (WGS) entry which is preliminary data.</text>
</comment>
<sequence length="108" mass="12099">MQLRRGAEVTYRRFRRRLLSLVLRQRGVVGMLRWGAASSCSSCSVQEMPSRFCYICCRRASATSATVRDCRRAAAAGSGVRLLLLLRRAASCDGNRRHRLPLDGYSSC</sequence>
<evidence type="ECO:0000313" key="2">
    <source>
        <dbReference type="Proteomes" id="UP001341840"/>
    </source>
</evidence>
<dbReference type="Proteomes" id="UP001341840">
    <property type="component" value="Unassembled WGS sequence"/>
</dbReference>
<reference evidence="1 2" key="1">
    <citation type="journal article" date="2023" name="Plants (Basel)">
        <title>Bridging the Gap: Combining Genomics and Transcriptomics Approaches to Understand Stylosanthes scabra, an Orphan Legume from the Brazilian Caatinga.</title>
        <authorList>
            <person name="Ferreira-Neto J.R.C."/>
            <person name="da Silva M.D."/>
            <person name="Binneck E."/>
            <person name="de Melo N.F."/>
            <person name="da Silva R.H."/>
            <person name="de Melo A.L.T.M."/>
            <person name="Pandolfi V."/>
            <person name="Bustamante F.O."/>
            <person name="Brasileiro-Vidal A.C."/>
            <person name="Benko-Iseppon A.M."/>
        </authorList>
    </citation>
    <scope>NUCLEOTIDE SEQUENCE [LARGE SCALE GENOMIC DNA]</scope>
    <source>
        <tissue evidence="1">Leaves</tissue>
    </source>
</reference>
<accession>A0ABU6UEN3</accession>
<dbReference type="EMBL" id="JASCZI010121058">
    <property type="protein sequence ID" value="MED6159329.1"/>
    <property type="molecule type" value="Genomic_DNA"/>
</dbReference>
<organism evidence="1 2">
    <name type="scientific">Stylosanthes scabra</name>
    <dbReference type="NCBI Taxonomy" id="79078"/>
    <lineage>
        <taxon>Eukaryota</taxon>
        <taxon>Viridiplantae</taxon>
        <taxon>Streptophyta</taxon>
        <taxon>Embryophyta</taxon>
        <taxon>Tracheophyta</taxon>
        <taxon>Spermatophyta</taxon>
        <taxon>Magnoliopsida</taxon>
        <taxon>eudicotyledons</taxon>
        <taxon>Gunneridae</taxon>
        <taxon>Pentapetalae</taxon>
        <taxon>rosids</taxon>
        <taxon>fabids</taxon>
        <taxon>Fabales</taxon>
        <taxon>Fabaceae</taxon>
        <taxon>Papilionoideae</taxon>
        <taxon>50 kb inversion clade</taxon>
        <taxon>dalbergioids sensu lato</taxon>
        <taxon>Dalbergieae</taxon>
        <taxon>Pterocarpus clade</taxon>
        <taxon>Stylosanthes</taxon>
    </lineage>
</organism>
<proteinExistence type="predicted"/>